<dbReference type="Pfam" id="PF22613">
    <property type="entry name" value="Transketolase_C_1"/>
    <property type="match status" value="1"/>
</dbReference>
<feature type="binding site" evidence="19">
    <location>
        <position position="187"/>
    </location>
    <ligand>
        <name>Mg(2+)</name>
        <dbReference type="ChEBI" id="CHEBI:18420"/>
    </ligand>
</feature>
<evidence type="ECO:0000256" key="18">
    <source>
        <dbReference type="PIRSR" id="PIRSR605478-3"/>
    </source>
</evidence>
<keyword evidence="23" id="KW-1185">Reference proteome</keyword>
<feature type="binding site" evidence="19">
    <location>
        <position position="189"/>
    </location>
    <ligand>
        <name>Mg(2+)</name>
        <dbReference type="ChEBI" id="CHEBI:18420"/>
    </ligand>
</feature>
<feature type="site" description="Important for catalytic activity" evidence="20">
    <location>
        <position position="263"/>
    </location>
</feature>
<dbReference type="InterPro" id="IPR033247">
    <property type="entry name" value="Transketolase_fam"/>
</dbReference>
<feature type="binding site" evidence="17">
    <location>
        <position position="360"/>
    </location>
    <ligand>
        <name>substrate</name>
    </ligand>
</feature>
<evidence type="ECO:0000256" key="10">
    <source>
        <dbReference type="ARBA" id="ARBA00022842"/>
    </source>
</evidence>
<keyword evidence="10 19" id="KW-0460">Magnesium</keyword>
<dbReference type="Pfam" id="PF00456">
    <property type="entry name" value="Transketolase_N"/>
    <property type="match status" value="1"/>
</dbReference>
<dbReference type="UniPathway" id="UPA00115">
    <property type="reaction ID" value="UER00414"/>
</dbReference>
<evidence type="ECO:0000256" key="13">
    <source>
        <dbReference type="ARBA" id="ARBA00048810"/>
    </source>
</evidence>
<evidence type="ECO:0000256" key="14">
    <source>
        <dbReference type="ARBA" id="ARBA00049473"/>
    </source>
</evidence>
<feature type="binding site" evidence="18">
    <location>
        <position position="68"/>
    </location>
    <ligand>
        <name>thiamine diphosphate</name>
        <dbReference type="ChEBI" id="CHEBI:58937"/>
    </ligand>
</feature>
<dbReference type="InterPro" id="IPR055152">
    <property type="entry name" value="Transketolase-like_C_2"/>
</dbReference>
<dbReference type="KEGG" id="lch:Lcho_0412"/>
<keyword evidence="12 15" id="KW-0704">Schiff base</keyword>
<feature type="binding site" evidence="18">
    <location>
        <position position="158"/>
    </location>
    <ligand>
        <name>thiamine diphosphate</name>
        <dbReference type="ChEBI" id="CHEBI:58937"/>
    </ligand>
</feature>
<dbReference type="InterPro" id="IPR005478">
    <property type="entry name" value="Transketolase_bac-like"/>
</dbReference>
<feature type="active site" description="Proton donor" evidence="16">
    <location>
        <position position="436"/>
    </location>
</feature>
<dbReference type="InterPro" id="IPR029061">
    <property type="entry name" value="THDP-binding"/>
</dbReference>
<proteinExistence type="inferred from homology"/>
<comment type="function">
    <text evidence="3 15">Transaldolase is important for the balance of metabolites in the pentose-phosphate pathway.</text>
</comment>
<dbReference type="InterPro" id="IPR020826">
    <property type="entry name" value="Transketolase_BS"/>
</dbReference>
<dbReference type="FunFam" id="3.40.50.920:FF:000003">
    <property type="entry name" value="Transketolase"/>
    <property type="match status" value="1"/>
</dbReference>
<comment type="catalytic activity">
    <reaction evidence="14">
        <text>D-sedoheptulose 7-phosphate + D-glyceraldehyde 3-phosphate = aldehydo-D-ribose 5-phosphate + D-xylulose 5-phosphate</text>
        <dbReference type="Rhea" id="RHEA:10508"/>
        <dbReference type="ChEBI" id="CHEBI:57483"/>
        <dbReference type="ChEBI" id="CHEBI:57737"/>
        <dbReference type="ChEBI" id="CHEBI:58273"/>
        <dbReference type="ChEBI" id="CHEBI:59776"/>
        <dbReference type="EC" id="2.2.1.1"/>
    </reaction>
</comment>
<dbReference type="GO" id="GO:0004801">
    <property type="term" value="F:transaldolase activity"/>
    <property type="evidence" value="ECO:0007669"/>
    <property type="project" value="UniProtKB-UniRule"/>
</dbReference>
<feature type="binding site" evidence="17">
    <location>
        <position position="28"/>
    </location>
    <ligand>
        <name>substrate</name>
    </ligand>
</feature>
<organism evidence="22 23">
    <name type="scientific">Leptothrix cholodnii (strain ATCC 51168 / LMG 8142 / SP-6)</name>
    <name type="common">Leptothrix discophora (strain SP-6)</name>
    <dbReference type="NCBI Taxonomy" id="395495"/>
    <lineage>
        <taxon>Bacteria</taxon>
        <taxon>Pseudomonadati</taxon>
        <taxon>Pseudomonadota</taxon>
        <taxon>Betaproteobacteria</taxon>
        <taxon>Burkholderiales</taxon>
        <taxon>Sphaerotilaceae</taxon>
        <taxon>Leptothrix</taxon>
    </lineage>
</organism>
<dbReference type="NCBIfam" id="TIGR00232">
    <property type="entry name" value="tktlase_bact"/>
    <property type="match status" value="1"/>
</dbReference>
<dbReference type="GO" id="GO:0004802">
    <property type="term" value="F:transketolase activity"/>
    <property type="evidence" value="ECO:0007669"/>
    <property type="project" value="UniProtKB-UniRule"/>
</dbReference>
<feature type="active site" description="Schiff-base intermediate with substrate" evidence="15">
    <location>
        <position position="833"/>
    </location>
</feature>
<evidence type="ECO:0000256" key="11">
    <source>
        <dbReference type="ARBA" id="ARBA00023052"/>
    </source>
</evidence>
<evidence type="ECO:0000256" key="8">
    <source>
        <dbReference type="ARBA" id="ARBA00022723"/>
    </source>
</evidence>
<dbReference type="GO" id="GO:0005975">
    <property type="term" value="P:carbohydrate metabolic process"/>
    <property type="evidence" value="ECO:0007669"/>
    <property type="project" value="InterPro"/>
</dbReference>
<keyword evidence="7 15" id="KW-0808">Transferase</keyword>
<dbReference type="Pfam" id="PF02779">
    <property type="entry name" value="Transket_pyr"/>
    <property type="match status" value="1"/>
</dbReference>
<dbReference type="STRING" id="395495.Lcho_0412"/>
<keyword evidence="15" id="KW-0963">Cytoplasm</keyword>
<comment type="catalytic activity">
    <reaction evidence="13 15">
        <text>D-sedoheptulose 7-phosphate + D-glyceraldehyde 3-phosphate = D-erythrose 4-phosphate + beta-D-fructose 6-phosphate</text>
        <dbReference type="Rhea" id="RHEA:17053"/>
        <dbReference type="ChEBI" id="CHEBI:16897"/>
        <dbReference type="ChEBI" id="CHEBI:57483"/>
        <dbReference type="ChEBI" id="CHEBI:57634"/>
        <dbReference type="ChEBI" id="CHEBI:59776"/>
        <dbReference type="EC" id="2.2.1.2"/>
    </reaction>
</comment>
<evidence type="ECO:0000256" key="16">
    <source>
        <dbReference type="PIRSR" id="PIRSR605478-1"/>
    </source>
</evidence>
<feature type="binding site" evidence="17">
    <location>
        <position position="263"/>
    </location>
    <ligand>
        <name>substrate</name>
    </ligand>
</feature>
<comment type="cofactor">
    <cofactor evidence="19">
        <name>Mg(2+)</name>
        <dbReference type="ChEBI" id="CHEBI:18420"/>
    </cofactor>
    <text evidence="19">Binds 1 Mg(2+) ion per subunit. Can also utilize other divalent metal cations, such as Ca(2+), Mn(2+) and Co(2+).</text>
</comment>
<dbReference type="PANTHER" id="PTHR43522">
    <property type="entry name" value="TRANSKETOLASE"/>
    <property type="match status" value="1"/>
</dbReference>
<feature type="domain" description="Transketolase-like pyrimidine-binding" evidence="21">
    <location>
        <begin position="357"/>
        <end position="550"/>
    </location>
</feature>
<dbReference type="FunFam" id="3.40.50.970:FF:000003">
    <property type="entry name" value="Transketolase"/>
    <property type="match status" value="1"/>
</dbReference>
<dbReference type="Pfam" id="PF00923">
    <property type="entry name" value="TAL_FSA"/>
    <property type="match status" value="1"/>
</dbReference>
<feature type="binding site" evidence="17">
    <location>
        <position position="486"/>
    </location>
    <ligand>
        <name>substrate</name>
    </ligand>
</feature>
<feature type="binding site" evidence="18">
    <location>
        <begin position="116"/>
        <end position="118"/>
    </location>
    <ligand>
        <name>thiamine diphosphate</name>
        <dbReference type="ChEBI" id="CHEBI:58937"/>
    </ligand>
</feature>
<keyword evidence="11 18" id="KW-0786">Thiamine pyrophosphate</keyword>
<dbReference type="SUPFAM" id="SSF51569">
    <property type="entry name" value="Aldolase"/>
    <property type="match status" value="1"/>
</dbReference>
<dbReference type="Proteomes" id="UP000001693">
    <property type="component" value="Chromosome"/>
</dbReference>
<evidence type="ECO:0000313" key="22">
    <source>
        <dbReference type="EMBL" id="ACB32687.1"/>
    </source>
</evidence>
<accession>B1XX41</accession>
<dbReference type="eggNOG" id="COG0176">
    <property type="taxonomic scope" value="Bacteria"/>
</dbReference>
<dbReference type="Gene3D" id="3.40.50.970">
    <property type="match status" value="2"/>
</dbReference>
<comment type="subunit">
    <text evidence="6">Homodimer.</text>
</comment>
<evidence type="ECO:0000256" key="19">
    <source>
        <dbReference type="PIRSR" id="PIRSR605478-4"/>
    </source>
</evidence>
<evidence type="ECO:0000259" key="21">
    <source>
        <dbReference type="SMART" id="SM00861"/>
    </source>
</evidence>
<protein>
    <recommendedName>
        <fullName evidence="15">Transaldolase</fullName>
        <ecNumber evidence="15">2.2.1.2</ecNumber>
    </recommendedName>
</protein>
<evidence type="ECO:0000256" key="5">
    <source>
        <dbReference type="ARBA" id="ARBA00008426"/>
    </source>
</evidence>
<dbReference type="InterPro" id="IPR001585">
    <property type="entry name" value="TAL/FSA"/>
</dbReference>
<dbReference type="PROSITE" id="PS00802">
    <property type="entry name" value="TRANSKETOLASE_2"/>
    <property type="match status" value="1"/>
</dbReference>
<keyword evidence="15" id="KW-0570">Pentose shunt</keyword>
<dbReference type="CDD" id="cd07033">
    <property type="entry name" value="TPP_PYR_DXS_TK_like"/>
    <property type="match status" value="1"/>
</dbReference>
<dbReference type="NCBIfam" id="NF002881">
    <property type="entry name" value="PRK03343.1"/>
    <property type="match status" value="1"/>
</dbReference>
<dbReference type="PROSITE" id="PS00801">
    <property type="entry name" value="TRANSKETOLASE_1"/>
    <property type="match status" value="1"/>
</dbReference>
<comment type="subcellular location">
    <subcellularLocation>
        <location evidence="15">Cytoplasm</location>
    </subcellularLocation>
</comment>
<dbReference type="Gene3D" id="3.20.20.70">
    <property type="entry name" value="Aldolase class I"/>
    <property type="match status" value="1"/>
</dbReference>
<dbReference type="AlphaFoldDB" id="B1XX41"/>
<feature type="binding site" evidence="18">
    <location>
        <position position="462"/>
    </location>
    <ligand>
        <name>thiamine diphosphate</name>
        <dbReference type="ChEBI" id="CHEBI:58937"/>
    </ligand>
</feature>
<comment type="similarity">
    <text evidence="5 15">Belongs to the transaldolase family. Type 2 subfamily.</text>
</comment>
<dbReference type="HOGENOM" id="CLU_009227_0_1_4"/>
<dbReference type="SUPFAM" id="SSF52922">
    <property type="entry name" value="TK C-terminal domain-like"/>
    <property type="match status" value="1"/>
</dbReference>
<dbReference type="CDD" id="cd00955">
    <property type="entry name" value="Transaldolase_like"/>
    <property type="match status" value="1"/>
</dbReference>
<feature type="site" description="Important for catalytic activity" evidence="20">
    <location>
        <position position="28"/>
    </location>
</feature>
<dbReference type="CDD" id="cd02012">
    <property type="entry name" value="TPP_TK"/>
    <property type="match status" value="1"/>
</dbReference>
<feature type="binding site" evidence="17">
    <location>
        <position position="387"/>
    </location>
    <ligand>
        <name>substrate</name>
    </ligand>
</feature>
<sequence length="1053" mass="110871">MTAPTRTTLANALRVLAMDAVQQANSGHPGMPMGMADIAESLWRHTVRHNPANPKWPNRDRFVLSNGHGSMLLYGLLHLTGYDLPIEQIKRFRQLHSQTPGHPELGYTPGVETTTGPLGQGIANAVGMALAEQLLAAEFNRDGLPVVDHHTYVFLGDGCLMEGVSHEACSLAGTWGLGKLVAFWDDNGISIDGHVEGWFTDDTPGRFEAYGWQVIRAVDGHDPAALDAAIAAARAESAKPTLICCRTVIGKGSPNKAGTHDSHGAPLGAAEIAASRAALGWTRAPFEIPADVGAAWDAREAGALAEAAWNELFVAYERAHPALAAEFRRRMAGELPAGFADLADAALAQVVDKGETLASRKASQNAIAALVPALPEMVGGSADLAGSNLTLWPQAIPVAAAEQAGAGPSQAGLQPPRGADAVARGRGSYIHYGVREFGMAAVMNGLTLHGGLRTFGGTFLMFSEYARNALRMAALMKLNPIYVFTHDSIGLGEDGPTHQPVEQTATLRLIPNMDVWRPADAVETQVAWTAAIESRDHPTSLILSRQNLPHNLRSAEQIAAIRRGGYVVSEASGGAARAVVIATGSELGLAIAAQKQLAAQGVPVRVVSMPSTHVFDRQDAAWRDSVLPAGLPRVAVEAGVTDGWRKYVGLDGAVVGIDRFGESAPAGELFALFGITADAVVAATLGVLGVSARAGSRVAPVAAHGQQIWLDKLSRSLVASGELQRWVDEHAVAGVTSNPAIFAQALAGDAAYAPALAELRGVEPDLERRFERLAIPDVQAACDVLRPLYERSRGEAGYVSFEVSPSLSRDGAGTLAAARRLWAQIARPNAMIKIPATPECLEAISAALADGININVTLMFSRRHAEQVFAAQAEGLRRRHAAGLAVDRVRSVASVFVSRVDAKVDPLLEASADAGAKALLGEVAIASARCAYARWLDRFGGSAFAGLRAAGAQPPLCLWASTGNKNPAYRDVRYVEALIGPQTVNTVPDATLAAFADHGETARTLDTDLAGASLIVERAAALGIDLDAIGETLQAEGLLQFEQAFERLLQSVA</sequence>
<comment type="cofactor">
    <cofactor evidence="1">
        <name>Ca(2+)</name>
        <dbReference type="ChEBI" id="CHEBI:29108"/>
    </cofactor>
</comment>
<evidence type="ECO:0000256" key="15">
    <source>
        <dbReference type="HAMAP-Rule" id="MF_00493"/>
    </source>
</evidence>
<evidence type="ECO:0000256" key="20">
    <source>
        <dbReference type="PIRSR" id="PIRSR605478-5"/>
    </source>
</evidence>
<dbReference type="PROSITE" id="PS01054">
    <property type="entry name" value="TRANSALDOLASE_1"/>
    <property type="match status" value="1"/>
</dbReference>
<dbReference type="GO" id="GO:0005829">
    <property type="term" value="C:cytosol"/>
    <property type="evidence" value="ECO:0007669"/>
    <property type="project" value="TreeGrafter"/>
</dbReference>
<feature type="binding site" evidence="17">
    <location>
        <position position="494"/>
    </location>
    <ligand>
        <name>substrate</name>
    </ligand>
</feature>
<gene>
    <name evidence="15" type="primary">tal</name>
    <name evidence="22" type="ordered locus">Lcho_0412</name>
</gene>
<comment type="cofactor">
    <cofactor evidence="18">
        <name>thiamine diphosphate</name>
        <dbReference type="ChEBI" id="CHEBI:58937"/>
    </cofactor>
    <text evidence="18">Binds 1 thiamine pyrophosphate per subunit. During the reaction, the substrate forms a covalent intermediate with the cofactor.</text>
</comment>
<dbReference type="HAMAP" id="MF_00493">
    <property type="entry name" value="Transaldolase_2"/>
    <property type="match status" value="1"/>
</dbReference>
<comment type="pathway">
    <text evidence="15">Carbohydrate degradation; pentose phosphate pathway; D-glyceraldehyde 3-phosphate and beta-D-fructose 6-phosphate from D-ribose 5-phosphate and D-xylulose 5-phosphate (non-oxidative stage): step 2/3.</text>
</comment>
<evidence type="ECO:0000313" key="23">
    <source>
        <dbReference type="Proteomes" id="UP000001693"/>
    </source>
</evidence>
<dbReference type="InterPro" id="IPR018225">
    <property type="entry name" value="Transaldolase_AS"/>
</dbReference>
<dbReference type="eggNOG" id="COG0021">
    <property type="taxonomic scope" value="Bacteria"/>
</dbReference>
<dbReference type="Gene3D" id="3.40.50.920">
    <property type="match status" value="1"/>
</dbReference>
<dbReference type="InterPro" id="IPR009014">
    <property type="entry name" value="Transketo_C/PFOR_II"/>
</dbReference>
<dbReference type="InterPro" id="IPR004732">
    <property type="entry name" value="Transaldolase_2"/>
</dbReference>
<dbReference type="NCBIfam" id="TIGR00876">
    <property type="entry name" value="tal_mycobact"/>
    <property type="match status" value="1"/>
</dbReference>
<dbReference type="EMBL" id="CP001013">
    <property type="protein sequence ID" value="ACB32687.1"/>
    <property type="molecule type" value="Genomic_DNA"/>
</dbReference>
<evidence type="ECO:0000256" key="1">
    <source>
        <dbReference type="ARBA" id="ARBA00001913"/>
    </source>
</evidence>
<keyword evidence="9" id="KW-0106">Calcium</keyword>
<name>B1XX41_LEPCP</name>
<evidence type="ECO:0000256" key="9">
    <source>
        <dbReference type="ARBA" id="ARBA00022837"/>
    </source>
</evidence>
<dbReference type="SUPFAM" id="SSF52518">
    <property type="entry name" value="Thiamin diphosphate-binding fold (THDP-binding)"/>
    <property type="match status" value="2"/>
</dbReference>
<dbReference type="FunFam" id="3.40.50.970:FF:000004">
    <property type="entry name" value="Transketolase"/>
    <property type="match status" value="1"/>
</dbReference>
<feature type="binding site" evidence="19">
    <location>
        <position position="157"/>
    </location>
    <ligand>
        <name>Mg(2+)</name>
        <dbReference type="ChEBI" id="CHEBI:18420"/>
    </ligand>
</feature>
<dbReference type="InterPro" id="IPR005475">
    <property type="entry name" value="Transketolase-like_Pyr-bd"/>
</dbReference>
<feature type="binding site" evidence="18">
    <location>
        <position position="187"/>
    </location>
    <ligand>
        <name>thiamine diphosphate</name>
        <dbReference type="ChEBI" id="CHEBI:58937"/>
    </ligand>
</feature>
<dbReference type="InterPro" id="IPR049557">
    <property type="entry name" value="Transketolase_CS"/>
</dbReference>
<evidence type="ECO:0000256" key="12">
    <source>
        <dbReference type="ARBA" id="ARBA00023270"/>
    </source>
</evidence>
<dbReference type="SMART" id="SM00861">
    <property type="entry name" value="Transket_pyr"/>
    <property type="match status" value="1"/>
</dbReference>
<evidence type="ECO:0000256" key="2">
    <source>
        <dbReference type="ARBA" id="ARBA00001941"/>
    </source>
</evidence>
<reference evidence="22 23" key="1">
    <citation type="submission" date="2008-03" db="EMBL/GenBank/DDBJ databases">
        <title>Complete sequence of Leptothrix cholodnii SP-6.</title>
        <authorList>
            <consortium name="US DOE Joint Genome Institute"/>
            <person name="Copeland A."/>
            <person name="Lucas S."/>
            <person name="Lapidus A."/>
            <person name="Glavina del Rio T."/>
            <person name="Dalin E."/>
            <person name="Tice H."/>
            <person name="Bruce D."/>
            <person name="Goodwin L."/>
            <person name="Pitluck S."/>
            <person name="Chertkov O."/>
            <person name="Brettin T."/>
            <person name="Detter J.C."/>
            <person name="Han C."/>
            <person name="Kuske C.R."/>
            <person name="Schmutz J."/>
            <person name="Larimer F."/>
            <person name="Land M."/>
            <person name="Hauser L."/>
            <person name="Kyrpides N."/>
            <person name="Lykidis A."/>
            <person name="Emerson D."/>
            <person name="Richardson P."/>
        </authorList>
    </citation>
    <scope>NUCLEOTIDE SEQUENCE [LARGE SCALE GENOMIC DNA]</scope>
    <source>
        <strain evidence="23">ATCC 51168 / LMG 8142 / SP-6</strain>
    </source>
</reference>
<feature type="binding site" evidence="17">
    <location>
        <position position="545"/>
    </location>
    <ligand>
        <name>substrate</name>
    </ligand>
</feature>
<evidence type="ECO:0000256" key="17">
    <source>
        <dbReference type="PIRSR" id="PIRSR605478-2"/>
    </source>
</evidence>
<evidence type="ECO:0000256" key="7">
    <source>
        <dbReference type="ARBA" id="ARBA00022679"/>
    </source>
</evidence>
<feature type="binding site" evidence="18">
    <location>
        <position position="263"/>
    </location>
    <ligand>
        <name>thiamine diphosphate</name>
        <dbReference type="ChEBI" id="CHEBI:58937"/>
    </ligand>
</feature>
<dbReference type="EC" id="2.2.1.2" evidence="15"/>
<evidence type="ECO:0000256" key="6">
    <source>
        <dbReference type="ARBA" id="ARBA00011738"/>
    </source>
</evidence>
<dbReference type="GO" id="GO:0046872">
    <property type="term" value="F:metal ion binding"/>
    <property type="evidence" value="ECO:0007669"/>
    <property type="project" value="UniProtKB-KW"/>
</dbReference>
<dbReference type="GO" id="GO:0009052">
    <property type="term" value="P:pentose-phosphate shunt, non-oxidative branch"/>
    <property type="evidence" value="ECO:0007669"/>
    <property type="project" value="UniProtKB-ARBA"/>
</dbReference>
<evidence type="ECO:0000256" key="3">
    <source>
        <dbReference type="ARBA" id="ARBA00003518"/>
    </source>
</evidence>
<dbReference type="InterPro" id="IPR005474">
    <property type="entry name" value="Transketolase_N"/>
</dbReference>
<dbReference type="InterPro" id="IPR013785">
    <property type="entry name" value="Aldolase_TIM"/>
</dbReference>
<comment type="similarity">
    <text evidence="4">Belongs to the transketolase family.</text>
</comment>
<keyword evidence="8 19" id="KW-0479">Metal-binding</keyword>
<evidence type="ECO:0000256" key="4">
    <source>
        <dbReference type="ARBA" id="ARBA00007131"/>
    </source>
</evidence>
<dbReference type="PANTHER" id="PTHR43522:SF2">
    <property type="entry name" value="TRANSKETOLASE 1-RELATED"/>
    <property type="match status" value="1"/>
</dbReference>
<comment type="cofactor">
    <cofactor evidence="2">
        <name>Co(2+)</name>
        <dbReference type="ChEBI" id="CHEBI:48828"/>
    </cofactor>
</comment>
<feature type="binding site" evidence="17">
    <location>
        <position position="498"/>
    </location>
    <ligand>
        <name>substrate</name>
    </ligand>
</feature>